<dbReference type="Gene3D" id="1.20.1050.10">
    <property type="match status" value="1"/>
</dbReference>
<dbReference type="InterPro" id="IPR004046">
    <property type="entry name" value="GST_C"/>
</dbReference>
<organism evidence="4 5">
    <name type="scientific">Clohesyomyces aquaticus</name>
    <dbReference type="NCBI Taxonomy" id="1231657"/>
    <lineage>
        <taxon>Eukaryota</taxon>
        <taxon>Fungi</taxon>
        <taxon>Dikarya</taxon>
        <taxon>Ascomycota</taxon>
        <taxon>Pezizomycotina</taxon>
        <taxon>Dothideomycetes</taxon>
        <taxon>Pleosporomycetidae</taxon>
        <taxon>Pleosporales</taxon>
        <taxon>Lindgomycetaceae</taxon>
        <taxon>Clohesyomyces</taxon>
    </lineage>
</organism>
<dbReference type="InterPro" id="IPR040079">
    <property type="entry name" value="Glutathione_S-Trfase"/>
</dbReference>
<evidence type="ECO:0000259" key="3">
    <source>
        <dbReference type="PROSITE" id="PS50405"/>
    </source>
</evidence>
<dbReference type="GO" id="GO:0016740">
    <property type="term" value="F:transferase activity"/>
    <property type="evidence" value="ECO:0007669"/>
    <property type="project" value="UniProtKB-KW"/>
</dbReference>
<dbReference type="CDD" id="cd03046">
    <property type="entry name" value="GST_N_GTT1_like"/>
    <property type="match status" value="1"/>
</dbReference>
<keyword evidence="4" id="KW-0808">Transferase</keyword>
<proteinExistence type="inferred from homology"/>
<dbReference type="AlphaFoldDB" id="A0A1Y2AAL9"/>
<dbReference type="Pfam" id="PF00043">
    <property type="entry name" value="GST_C"/>
    <property type="match status" value="1"/>
</dbReference>
<keyword evidence="5" id="KW-1185">Reference proteome</keyword>
<dbReference type="InterPro" id="IPR036249">
    <property type="entry name" value="Thioredoxin-like_sf"/>
</dbReference>
<evidence type="ECO:0000256" key="1">
    <source>
        <dbReference type="ARBA" id="ARBA00007409"/>
    </source>
</evidence>
<evidence type="ECO:0000259" key="2">
    <source>
        <dbReference type="PROSITE" id="PS50404"/>
    </source>
</evidence>
<dbReference type="PANTHER" id="PTHR44051">
    <property type="entry name" value="GLUTATHIONE S-TRANSFERASE-RELATED"/>
    <property type="match status" value="1"/>
</dbReference>
<dbReference type="STRING" id="1231657.A0A1Y2AAL9"/>
<dbReference type="Gene3D" id="3.40.30.10">
    <property type="entry name" value="Glutaredoxin"/>
    <property type="match status" value="1"/>
</dbReference>
<comment type="caution">
    <text evidence="4">The sequence shown here is derived from an EMBL/GenBank/DDBJ whole genome shotgun (WGS) entry which is preliminary data.</text>
</comment>
<dbReference type="SFLD" id="SFLDS00019">
    <property type="entry name" value="Glutathione_Transferase_(cytos"/>
    <property type="match status" value="1"/>
</dbReference>
<comment type="similarity">
    <text evidence="1">Belongs to the GST superfamily.</text>
</comment>
<dbReference type="EMBL" id="MCFA01000002">
    <property type="protein sequence ID" value="ORY19514.1"/>
    <property type="molecule type" value="Genomic_DNA"/>
</dbReference>
<dbReference type="PROSITE" id="PS50405">
    <property type="entry name" value="GST_CTER"/>
    <property type="match status" value="1"/>
</dbReference>
<evidence type="ECO:0000313" key="4">
    <source>
        <dbReference type="EMBL" id="ORY19514.1"/>
    </source>
</evidence>
<protein>
    <submittedName>
        <fullName evidence="4">Glutathione S-transferase</fullName>
    </submittedName>
</protein>
<reference evidence="4 5" key="1">
    <citation type="submission" date="2016-07" db="EMBL/GenBank/DDBJ databases">
        <title>Pervasive Adenine N6-methylation of Active Genes in Fungi.</title>
        <authorList>
            <consortium name="DOE Joint Genome Institute"/>
            <person name="Mondo S.J."/>
            <person name="Dannebaum R.O."/>
            <person name="Kuo R.C."/>
            <person name="Labutti K."/>
            <person name="Haridas S."/>
            <person name="Kuo A."/>
            <person name="Salamov A."/>
            <person name="Ahrendt S.R."/>
            <person name="Lipzen A."/>
            <person name="Sullivan W."/>
            <person name="Andreopoulos W.B."/>
            <person name="Clum A."/>
            <person name="Lindquist E."/>
            <person name="Daum C."/>
            <person name="Ramamoorthy G.K."/>
            <person name="Gryganskyi A."/>
            <person name="Culley D."/>
            <person name="Magnuson J.K."/>
            <person name="James T.Y."/>
            <person name="O'Malley M.A."/>
            <person name="Stajich J.E."/>
            <person name="Spatafora J.W."/>
            <person name="Visel A."/>
            <person name="Grigoriev I.V."/>
        </authorList>
    </citation>
    <scope>NUCLEOTIDE SEQUENCE [LARGE SCALE GENOMIC DNA]</scope>
    <source>
        <strain evidence="4 5">CBS 115471</strain>
    </source>
</reference>
<accession>A0A1Y2AAL9</accession>
<dbReference type="InterPro" id="IPR036282">
    <property type="entry name" value="Glutathione-S-Trfase_C_sf"/>
</dbReference>
<dbReference type="SFLD" id="SFLDG01150">
    <property type="entry name" value="Main.1:_Beta-like"/>
    <property type="match status" value="1"/>
</dbReference>
<name>A0A1Y2AAL9_9PLEO</name>
<dbReference type="Pfam" id="PF13409">
    <property type="entry name" value="GST_N_2"/>
    <property type="match status" value="1"/>
</dbReference>
<dbReference type="PANTHER" id="PTHR44051:SF9">
    <property type="entry name" value="GLUTATHIONE S-TRANSFERASE 1"/>
    <property type="match status" value="1"/>
</dbReference>
<sequence length="240" mass="27009">MPGLTVHHLQVGQGERIPFLLEELEIPYTLKLYQRSPVLSPPELKALHPMGASPVLEDATSSPDAPLLLAESGAIVEYIIHKHGNGRLALPPSHPNYADYLYWFHFSNSNLQPTIFRRFAVGSVTKSNPEDPRFVNVDQRMWGVIKHVENRLSQTRYLAGDEFTAADVMSVWCFTTMRKFAPFNLSVYPNILAWLKRCTERPGYRRAMEKGDPDLAIEELISAKGPGLFEAFAKMAGLSK</sequence>
<gene>
    <name evidence="4" type="ORF">BCR34DRAFT_471690</name>
</gene>
<dbReference type="SFLD" id="SFLDG00358">
    <property type="entry name" value="Main_(cytGST)"/>
    <property type="match status" value="1"/>
</dbReference>
<dbReference type="PROSITE" id="PS50404">
    <property type="entry name" value="GST_NTER"/>
    <property type="match status" value="1"/>
</dbReference>
<dbReference type="OrthoDB" id="2309723at2759"/>
<feature type="domain" description="GST C-terminal" evidence="3">
    <location>
        <begin position="93"/>
        <end position="217"/>
    </location>
</feature>
<evidence type="ECO:0000313" key="5">
    <source>
        <dbReference type="Proteomes" id="UP000193144"/>
    </source>
</evidence>
<dbReference type="SUPFAM" id="SSF52833">
    <property type="entry name" value="Thioredoxin-like"/>
    <property type="match status" value="1"/>
</dbReference>
<feature type="domain" description="GST N-terminal" evidence="2">
    <location>
        <begin position="1"/>
        <end position="87"/>
    </location>
</feature>
<dbReference type="Proteomes" id="UP000193144">
    <property type="component" value="Unassembled WGS sequence"/>
</dbReference>
<dbReference type="InterPro" id="IPR010987">
    <property type="entry name" value="Glutathione-S-Trfase_C-like"/>
</dbReference>
<dbReference type="SUPFAM" id="SSF47616">
    <property type="entry name" value="GST C-terminal domain-like"/>
    <property type="match status" value="1"/>
</dbReference>
<dbReference type="InterPro" id="IPR004045">
    <property type="entry name" value="Glutathione_S-Trfase_N"/>
</dbReference>